<reference evidence="1" key="1">
    <citation type="submission" date="2016-05" db="EMBL/GenBank/DDBJ databases">
        <title>Microbial consortia oxidize butane by reversing methanogenesis.</title>
        <authorList>
            <person name="Laso-Perez R."/>
            <person name="Richter M."/>
            <person name="Wegener G."/>
            <person name="Musat F."/>
        </authorList>
    </citation>
    <scope>NUCLEOTIDE SEQUENCE [LARGE SCALE GENOMIC DNA]</scope>
    <source>
        <strain evidence="1">BOX2</strain>
    </source>
</reference>
<evidence type="ECO:0000313" key="2">
    <source>
        <dbReference type="Proteomes" id="UP000186940"/>
    </source>
</evidence>
<proteinExistence type="predicted"/>
<protein>
    <submittedName>
        <fullName evidence="1">Uncharacterized protein</fullName>
    </submittedName>
</protein>
<dbReference type="STRING" id="1838285.SCAL_000294"/>
<keyword evidence="2" id="KW-1185">Reference proteome</keyword>
<dbReference type="Proteomes" id="UP000186940">
    <property type="component" value="Unassembled WGS sequence"/>
</dbReference>
<gene>
    <name evidence="1" type="ORF">SCAL_000294</name>
</gene>
<dbReference type="AlphaFoldDB" id="A0A1F2PBK7"/>
<evidence type="ECO:0000313" key="1">
    <source>
        <dbReference type="EMBL" id="OFV68618.1"/>
    </source>
</evidence>
<comment type="caution">
    <text evidence="1">The sequence shown here is derived from an EMBL/GenBank/DDBJ whole genome shotgun (WGS) entry which is preliminary data.</text>
</comment>
<name>A0A1F2PBK7_9EURY</name>
<organism evidence="1 2">
    <name type="scientific">Candidatus Syntropharchaeum caldarium</name>
    <dbReference type="NCBI Taxonomy" id="1838285"/>
    <lineage>
        <taxon>Archaea</taxon>
        <taxon>Methanobacteriati</taxon>
        <taxon>Methanobacteriota</taxon>
        <taxon>Stenosarchaea group</taxon>
        <taxon>Methanomicrobia</taxon>
        <taxon>Methanosarcinales</taxon>
        <taxon>ANME-2 cluster</taxon>
        <taxon>Candidatus Syntropharchaeum</taxon>
    </lineage>
</organism>
<sequence>MISPSYRNLSLNFQPNNLILLQSQPGIITPILMILQKPGYKLCCKLLTGATYLFCTTYYDIS</sequence>
<accession>A0A1F2PBK7</accession>
<dbReference type="EMBL" id="LYOS01000001">
    <property type="protein sequence ID" value="OFV68618.1"/>
    <property type="molecule type" value="Genomic_DNA"/>
</dbReference>